<keyword evidence="1" id="KW-0812">Transmembrane</keyword>
<organism evidence="2 3">
    <name type="scientific">Microbacterium profundi</name>
    <dbReference type="NCBI Taxonomy" id="450380"/>
    <lineage>
        <taxon>Bacteria</taxon>
        <taxon>Bacillati</taxon>
        <taxon>Actinomycetota</taxon>
        <taxon>Actinomycetes</taxon>
        <taxon>Micrococcales</taxon>
        <taxon>Microbacteriaceae</taxon>
        <taxon>Microbacterium</taxon>
    </lineage>
</organism>
<feature type="transmembrane region" description="Helical" evidence="1">
    <location>
        <begin position="37"/>
        <end position="56"/>
    </location>
</feature>
<protein>
    <submittedName>
        <fullName evidence="2">Uncharacterized protein</fullName>
    </submittedName>
</protein>
<dbReference type="RefSeq" id="WP_366232868.1">
    <property type="nucleotide sequence ID" value="NZ_JBFBMH010000010.1"/>
</dbReference>
<proteinExistence type="predicted"/>
<keyword evidence="1" id="KW-0472">Membrane</keyword>
<feature type="transmembrane region" description="Helical" evidence="1">
    <location>
        <begin position="7"/>
        <end position="25"/>
    </location>
</feature>
<name>A0ABV3LH43_9MICO</name>
<comment type="caution">
    <text evidence="2">The sequence shown here is derived from an EMBL/GenBank/DDBJ whole genome shotgun (WGS) entry which is preliminary data.</text>
</comment>
<evidence type="ECO:0000313" key="3">
    <source>
        <dbReference type="Proteomes" id="UP001553715"/>
    </source>
</evidence>
<dbReference type="EMBL" id="JBFBMH010000010">
    <property type="protein sequence ID" value="MEW1975226.1"/>
    <property type="molecule type" value="Genomic_DNA"/>
</dbReference>
<keyword evidence="1" id="KW-1133">Transmembrane helix</keyword>
<evidence type="ECO:0000256" key="1">
    <source>
        <dbReference type="SAM" id="Phobius"/>
    </source>
</evidence>
<sequence>MSRFRLVSTLVVVVMSIVALTPWSYETRIGTVPVINIMLTAIMFVGFIVLIIDLIVTRDSDAAAVLRQREERPNHGR</sequence>
<keyword evidence="3" id="KW-1185">Reference proteome</keyword>
<evidence type="ECO:0000313" key="2">
    <source>
        <dbReference type="EMBL" id="MEW1975226.1"/>
    </source>
</evidence>
<dbReference type="Proteomes" id="UP001553715">
    <property type="component" value="Unassembled WGS sequence"/>
</dbReference>
<reference evidence="2 3" key="1">
    <citation type="submission" date="2024-06" db="EMBL/GenBank/DDBJ databases">
        <title>The Natural Products Discovery Center: Release of the First 8490 Sequenced Strains for Exploring Actinobacteria Biosynthetic Diversity.</title>
        <authorList>
            <person name="Kalkreuter E."/>
            <person name="Kautsar S.A."/>
            <person name="Yang D."/>
            <person name="Bader C.D."/>
            <person name="Teijaro C.N."/>
            <person name="Fluegel L."/>
            <person name="Davis C.M."/>
            <person name="Simpson J.R."/>
            <person name="Lauterbach L."/>
            <person name="Steele A.D."/>
            <person name="Gui C."/>
            <person name="Meng S."/>
            <person name="Li G."/>
            <person name="Viehrig K."/>
            <person name="Ye F."/>
            <person name="Su P."/>
            <person name="Kiefer A.F."/>
            <person name="Nichols A."/>
            <person name="Cepeda A.J."/>
            <person name="Yan W."/>
            <person name="Fan B."/>
            <person name="Jiang Y."/>
            <person name="Adhikari A."/>
            <person name="Zheng C.-J."/>
            <person name="Schuster L."/>
            <person name="Cowan T.M."/>
            <person name="Smanski M.J."/>
            <person name="Chevrette M.G."/>
            <person name="De Carvalho L.P.S."/>
            <person name="Shen B."/>
        </authorList>
    </citation>
    <scope>NUCLEOTIDE SEQUENCE [LARGE SCALE GENOMIC DNA]</scope>
    <source>
        <strain evidence="2 3">NPDC077434</strain>
    </source>
</reference>
<accession>A0ABV3LH43</accession>
<gene>
    <name evidence="2" type="ORF">AB0301_09140</name>
</gene>